<evidence type="ECO:0000313" key="3">
    <source>
        <dbReference type="Proteomes" id="UP000515977"/>
    </source>
</evidence>
<proteinExistence type="predicted"/>
<gene>
    <name evidence="2" type="ORF">H9L17_07830</name>
</gene>
<dbReference type="KEGG" id="tbv:H9L17_07830"/>
<feature type="transmembrane region" description="Helical" evidence="1">
    <location>
        <begin position="84"/>
        <end position="104"/>
    </location>
</feature>
<dbReference type="Proteomes" id="UP000515977">
    <property type="component" value="Chromosome"/>
</dbReference>
<dbReference type="AlphaFoldDB" id="A0A7G9QXT2"/>
<sequence>MFYIGQGERTVPIGPTEERHCPRCDEATAFQPQLKYKFGQFDLLFGFVYGKRYQLACSQCNHGWVLDTKETERGLDKVPIPFHLRYGSLVLVAIAALGASVYFVRHAG</sequence>
<evidence type="ECO:0008006" key="4">
    <source>
        <dbReference type="Google" id="ProtNLM"/>
    </source>
</evidence>
<protein>
    <recommendedName>
        <fullName evidence="4">Zinc-ribbon domain-containing protein</fullName>
    </recommendedName>
</protein>
<keyword evidence="1" id="KW-0812">Transmembrane</keyword>
<accession>A0A7G9QXT2</accession>
<organism evidence="2 3">
    <name type="scientific">Thermomonas brevis</name>
    <dbReference type="NCBI Taxonomy" id="215691"/>
    <lineage>
        <taxon>Bacteria</taxon>
        <taxon>Pseudomonadati</taxon>
        <taxon>Pseudomonadota</taxon>
        <taxon>Gammaproteobacteria</taxon>
        <taxon>Lysobacterales</taxon>
        <taxon>Lysobacteraceae</taxon>
        <taxon>Thermomonas</taxon>
    </lineage>
</organism>
<keyword evidence="3" id="KW-1185">Reference proteome</keyword>
<keyword evidence="1" id="KW-0472">Membrane</keyword>
<dbReference type="EMBL" id="CP060711">
    <property type="protein sequence ID" value="QNN48157.1"/>
    <property type="molecule type" value="Genomic_DNA"/>
</dbReference>
<evidence type="ECO:0000313" key="2">
    <source>
        <dbReference type="EMBL" id="QNN48157.1"/>
    </source>
</evidence>
<name>A0A7G9QXT2_9GAMM</name>
<evidence type="ECO:0000256" key="1">
    <source>
        <dbReference type="SAM" id="Phobius"/>
    </source>
</evidence>
<keyword evidence="1" id="KW-1133">Transmembrane helix</keyword>
<reference evidence="2 3" key="1">
    <citation type="submission" date="2020-08" db="EMBL/GenBank/DDBJ databases">
        <title>Genome sequence of Thermomonas brevis KACC 16975T.</title>
        <authorList>
            <person name="Hyun D.-W."/>
            <person name="Bae J.-W."/>
        </authorList>
    </citation>
    <scope>NUCLEOTIDE SEQUENCE [LARGE SCALE GENOMIC DNA]</scope>
    <source>
        <strain evidence="2 3">KACC 16975</strain>
    </source>
</reference>